<evidence type="ECO:0000313" key="1">
    <source>
        <dbReference type="EMBL" id="KAK1944884.1"/>
    </source>
</evidence>
<dbReference type="AlphaFoldDB" id="A0AAD9GUJ9"/>
<dbReference type="EMBL" id="JASMQC010000005">
    <property type="protein sequence ID" value="KAK1944884.1"/>
    <property type="molecule type" value="Genomic_DNA"/>
</dbReference>
<reference evidence="1" key="1">
    <citation type="submission" date="2023-08" db="EMBL/GenBank/DDBJ databases">
        <title>Reference Genome Resource for the Citrus Pathogen Phytophthora citrophthora.</title>
        <authorList>
            <person name="Moller H."/>
            <person name="Coetzee B."/>
            <person name="Rose L.J."/>
            <person name="Van Niekerk J.M."/>
        </authorList>
    </citation>
    <scope>NUCLEOTIDE SEQUENCE</scope>
    <source>
        <strain evidence="1">STE-U-9442</strain>
    </source>
</reference>
<dbReference type="Proteomes" id="UP001259832">
    <property type="component" value="Unassembled WGS sequence"/>
</dbReference>
<comment type="caution">
    <text evidence="1">The sequence shown here is derived from an EMBL/GenBank/DDBJ whole genome shotgun (WGS) entry which is preliminary data.</text>
</comment>
<sequence length="64" mass="7001">MAGNATAEVHVDETEAFKAATATEKTTFFHGINLRTQPVLTKRGRKTGKIVSRVFVILEGLLTK</sequence>
<evidence type="ECO:0000313" key="2">
    <source>
        <dbReference type="Proteomes" id="UP001259832"/>
    </source>
</evidence>
<keyword evidence="2" id="KW-1185">Reference proteome</keyword>
<protein>
    <submittedName>
        <fullName evidence="1">Uncharacterized protein</fullName>
    </submittedName>
</protein>
<gene>
    <name evidence="1" type="ORF">P3T76_003417</name>
</gene>
<proteinExistence type="predicted"/>
<name>A0AAD9GUJ9_9STRA</name>
<organism evidence="1 2">
    <name type="scientific">Phytophthora citrophthora</name>
    <dbReference type="NCBI Taxonomy" id="4793"/>
    <lineage>
        <taxon>Eukaryota</taxon>
        <taxon>Sar</taxon>
        <taxon>Stramenopiles</taxon>
        <taxon>Oomycota</taxon>
        <taxon>Peronosporomycetes</taxon>
        <taxon>Peronosporales</taxon>
        <taxon>Peronosporaceae</taxon>
        <taxon>Phytophthora</taxon>
    </lineage>
</organism>
<accession>A0AAD9GUJ9</accession>